<evidence type="ECO:0000313" key="2">
    <source>
        <dbReference type="EMBL" id="SZX62909.1"/>
    </source>
</evidence>
<accession>A0A383VDR2</accession>
<dbReference type="Proteomes" id="UP000256970">
    <property type="component" value="Unassembled WGS sequence"/>
</dbReference>
<feature type="region of interest" description="Disordered" evidence="1">
    <location>
        <begin position="161"/>
        <end position="180"/>
    </location>
</feature>
<gene>
    <name evidence="2" type="ORF">BQ4739_LOCUS3485</name>
</gene>
<evidence type="ECO:0000256" key="1">
    <source>
        <dbReference type="SAM" id="MobiDB-lite"/>
    </source>
</evidence>
<proteinExistence type="predicted"/>
<keyword evidence="3" id="KW-1185">Reference proteome</keyword>
<feature type="compositionally biased region" description="Polar residues" evidence="1">
    <location>
        <begin position="161"/>
        <end position="172"/>
    </location>
</feature>
<organism evidence="2 3">
    <name type="scientific">Tetradesmus obliquus</name>
    <name type="common">Green alga</name>
    <name type="synonym">Acutodesmus obliquus</name>
    <dbReference type="NCBI Taxonomy" id="3088"/>
    <lineage>
        <taxon>Eukaryota</taxon>
        <taxon>Viridiplantae</taxon>
        <taxon>Chlorophyta</taxon>
        <taxon>core chlorophytes</taxon>
        <taxon>Chlorophyceae</taxon>
        <taxon>CS clade</taxon>
        <taxon>Sphaeropleales</taxon>
        <taxon>Scenedesmaceae</taxon>
        <taxon>Tetradesmus</taxon>
    </lineage>
</organism>
<evidence type="ECO:0000313" key="3">
    <source>
        <dbReference type="Proteomes" id="UP000256970"/>
    </source>
</evidence>
<name>A0A383VDR2_TETOB</name>
<reference evidence="2 3" key="1">
    <citation type="submission" date="2016-10" db="EMBL/GenBank/DDBJ databases">
        <authorList>
            <person name="Cai Z."/>
        </authorList>
    </citation>
    <scope>NUCLEOTIDE SEQUENCE [LARGE SCALE GENOMIC DNA]</scope>
</reference>
<sequence>MDRRARPANAAGGSGSFFGWEGSADAGITTGGKGHGAQAGVPQVAPFAVAEAPSDVYPSDFHLVTRMKQEVTGKAGADGFDSRVYLANRLENKTNMSESKTRNYSGAGTPYAMHDVDQASMYTRNGHSFHMQEPGKQMAEKIGAATTFDAEVYRQSILDHAQQQQASKQRNCGSGAGAAGGGSCPFATSDEFKQQWQREDYHPKAAGKAFADKVGSERTFDAGVYSKAAEVNRQQQAASSQRNFVGGGDILAFQP</sequence>
<dbReference type="AlphaFoldDB" id="A0A383VDR2"/>
<protein>
    <submittedName>
        <fullName evidence="2">Uncharacterized protein</fullName>
    </submittedName>
</protein>
<dbReference type="EMBL" id="FNXT01000270">
    <property type="protein sequence ID" value="SZX62909.1"/>
    <property type="molecule type" value="Genomic_DNA"/>
</dbReference>